<accession>A0ABV7S2K7</accession>
<dbReference type="EMBL" id="JBHRXE010000057">
    <property type="protein sequence ID" value="MFC3571353.1"/>
    <property type="molecule type" value="Genomic_DNA"/>
</dbReference>
<evidence type="ECO:0000313" key="2">
    <source>
        <dbReference type="EMBL" id="MFC3571353.1"/>
    </source>
</evidence>
<dbReference type="InterPro" id="IPR003782">
    <property type="entry name" value="SCO1/SenC"/>
</dbReference>
<name>A0ABV7S2K7_9RHOB</name>
<dbReference type="RefSeq" id="WP_379033122.1">
    <property type="nucleotide sequence ID" value="NZ_JBHRXE010000057.1"/>
</dbReference>
<evidence type="ECO:0000256" key="1">
    <source>
        <dbReference type="ARBA" id="ARBA00010996"/>
    </source>
</evidence>
<dbReference type="SUPFAM" id="SSF52833">
    <property type="entry name" value="Thioredoxin-like"/>
    <property type="match status" value="1"/>
</dbReference>
<organism evidence="2 3">
    <name type="scientific">Paracoccus simplex</name>
    <dbReference type="NCBI Taxonomy" id="2086346"/>
    <lineage>
        <taxon>Bacteria</taxon>
        <taxon>Pseudomonadati</taxon>
        <taxon>Pseudomonadota</taxon>
        <taxon>Alphaproteobacteria</taxon>
        <taxon>Rhodobacterales</taxon>
        <taxon>Paracoccaceae</taxon>
        <taxon>Paracoccus</taxon>
    </lineage>
</organism>
<keyword evidence="3" id="KW-1185">Reference proteome</keyword>
<proteinExistence type="inferred from homology"/>
<dbReference type="Pfam" id="PF02630">
    <property type="entry name" value="SCO1-SenC"/>
    <property type="match status" value="1"/>
</dbReference>
<dbReference type="Gene3D" id="3.40.30.10">
    <property type="entry name" value="Glutaredoxin"/>
    <property type="match status" value="1"/>
</dbReference>
<comment type="similarity">
    <text evidence="1">Belongs to the SCO1/2 family.</text>
</comment>
<gene>
    <name evidence="2" type="ORF">ACFOMP_18015</name>
</gene>
<dbReference type="Proteomes" id="UP001595596">
    <property type="component" value="Unassembled WGS sequence"/>
</dbReference>
<sequence length="170" mass="18245">MGTRVLRVRAGFGIDTHGGMRDQCAQGKRRAMMGEDGRMLILGGLGTGPGVCRTDNARNAGAVSILDENGMQVTPVFITVAPRRDTPEPPRMIGLTGSRPEIDAVSKTWGHYCRLNDRQDAKTHPADHLTNTSLVLAAAGPAEIVDRDHSARQIADRSACFIDVASNARI</sequence>
<protein>
    <submittedName>
        <fullName evidence="2">SCO family protein</fullName>
    </submittedName>
</protein>
<comment type="caution">
    <text evidence="2">The sequence shown here is derived from an EMBL/GenBank/DDBJ whole genome shotgun (WGS) entry which is preliminary data.</text>
</comment>
<evidence type="ECO:0000313" key="3">
    <source>
        <dbReference type="Proteomes" id="UP001595596"/>
    </source>
</evidence>
<dbReference type="InterPro" id="IPR036249">
    <property type="entry name" value="Thioredoxin-like_sf"/>
</dbReference>
<reference evidence="3" key="1">
    <citation type="journal article" date="2019" name="Int. J. Syst. Evol. Microbiol.">
        <title>The Global Catalogue of Microorganisms (GCM) 10K type strain sequencing project: providing services to taxonomists for standard genome sequencing and annotation.</title>
        <authorList>
            <consortium name="The Broad Institute Genomics Platform"/>
            <consortium name="The Broad Institute Genome Sequencing Center for Infectious Disease"/>
            <person name="Wu L."/>
            <person name="Ma J."/>
        </authorList>
    </citation>
    <scope>NUCLEOTIDE SEQUENCE [LARGE SCALE GENOMIC DNA]</scope>
    <source>
        <strain evidence="3">VKM B-3226</strain>
    </source>
</reference>